<dbReference type="Pfam" id="PF00683">
    <property type="entry name" value="TB"/>
    <property type="match status" value="1"/>
</dbReference>
<dbReference type="CDD" id="cd00054">
    <property type="entry name" value="EGF_CA"/>
    <property type="match status" value="2"/>
</dbReference>
<dbReference type="InterPro" id="IPR018097">
    <property type="entry name" value="EGF_Ca-bd_CS"/>
</dbReference>
<evidence type="ECO:0000256" key="2">
    <source>
        <dbReference type="ARBA" id="ARBA00022525"/>
    </source>
</evidence>
<dbReference type="GO" id="GO:0005576">
    <property type="term" value="C:extracellular region"/>
    <property type="evidence" value="ECO:0007669"/>
    <property type="project" value="UniProtKB-SubCell"/>
</dbReference>
<dbReference type="EMBL" id="PPHD01026875">
    <property type="protein sequence ID" value="POI26797.1"/>
    <property type="molecule type" value="Genomic_DNA"/>
</dbReference>
<dbReference type="InterPro" id="IPR036773">
    <property type="entry name" value="TB_dom_sf"/>
</dbReference>
<dbReference type="PROSITE" id="PS50026">
    <property type="entry name" value="EGF_3"/>
    <property type="match status" value="2"/>
</dbReference>
<evidence type="ECO:0000256" key="4">
    <source>
        <dbReference type="ARBA" id="ARBA00022729"/>
    </source>
</evidence>
<dbReference type="InterPro" id="IPR049883">
    <property type="entry name" value="NOTCH1_EGF-like"/>
</dbReference>
<dbReference type="FunFam" id="2.10.25.10:FF:000141">
    <property type="entry name" value="Fibrillin 2"/>
    <property type="match status" value="1"/>
</dbReference>
<evidence type="ECO:0000313" key="12">
    <source>
        <dbReference type="Proteomes" id="UP000237246"/>
    </source>
</evidence>
<evidence type="ECO:0000256" key="6">
    <source>
        <dbReference type="ARBA" id="ARBA00023157"/>
    </source>
</evidence>
<evidence type="ECO:0000256" key="3">
    <source>
        <dbReference type="ARBA" id="ARBA00022536"/>
    </source>
</evidence>
<dbReference type="SUPFAM" id="SSF57581">
    <property type="entry name" value="TB module/8-cys domain"/>
    <property type="match status" value="1"/>
</dbReference>
<evidence type="ECO:0008006" key="13">
    <source>
        <dbReference type="Google" id="ProtNLM"/>
    </source>
</evidence>
<keyword evidence="3 8" id="KW-0245">EGF-like domain</keyword>
<feature type="non-terminal residue" evidence="11">
    <location>
        <position position="1"/>
    </location>
</feature>
<feature type="domain" description="TB" evidence="10">
    <location>
        <begin position="52"/>
        <end position="91"/>
    </location>
</feature>
<keyword evidence="5" id="KW-0677">Repeat</keyword>
<accession>A0A2P4SRQ8</accession>
<comment type="caution">
    <text evidence="11">The sequence shown here is derived from an EMBL/GenBank/DDBJ whole genome shotgun (WGS) entry which is preliminary data.</text>
</comment>
<evidence type="ECO:0000259" key="10">
    <source>
        <dbReference type="PROSITE" id="PS51364"/>
    </source>
</evidence>
<dbReference type="GO" id="GO:0005509">
    <property type="term" value="F:calcium ion binding"/>
    <property type="evidence" value="ECO:0007669"/>
    <property type="project" value="InterPro"/>
</dbReference>
<evidence type="ECO:0000313" key="11">
    <source>
        <dbReference type="EMBL" id="POI26797.1"/>
    </source>
</evidence>
<dbReference type="FunFam" id="2.10.25.10:FF:000003">
    <property type="entry name" value="fibrillin-1 isoform X1"/>
    <property type="match status" value="1"/>
</dbReference>
<dbReference type="SUPFAM" id="SSF57196">
    <property type="entry name" value="EGF/Laminin"/>
    <property type="match status" value="2"/>
</dbReference>
<dbReference type="Proteomes" id="UP000237246">
    <property type="component" value="Unassembled WGS sequence"/>
</dbReference>
<dbReference type="PANTHER" id="PTHR47333">
    <property type="entry name" value="VON WILLEBRAND FACTOR C AND EGF DOMAIN-CONTAINING PROTEIN"/>
    <property type="match status" value="1"/>
</dbReference>
<dbReference type="InterPro" id="IPR052080">
    <property type="entry name" value="vWF_C/EGF_Fibrillin"/>
</dbReference>
<gene>
    <name evidence="11" type="ORF">CIB84_009453</name>
</gene>
<feature type="disulfide bond" evidence="8">
    <location>
        <begin position="12"/>
        <end position="22"/>
    </location>
</feature>
<dbReference type="PANTHER" id="PTHR47333:SF5">
    <property type="entry name" value="FIBRILLIN-3"/>
    <property type="match status" value="1"/>
</dbReference>
<comment type="caution">
    <text evidence="8">Lacks conserved residue(s) required for the propagation of feature annotation.</text>
</comment>
<dbReference type="InterPro" id="IPR017878">
    <property type="entry name" value="TB_dom"/>
</dbReference>
<name>A0A2P4SRQ8_BAMTH</name>
<dbReference type="PROSITE" id="PS00010">
    <property type="entry name" value="ASX_HYDROXYL"/>
    <property type="match status" value="2"/>
</dbReference>
<dbReference type="PROSITE" id="PS01187">
    <property type="entry name" value="EGF_CA"/>
    <property type="match status" value="2"/>
</dbReference>
<evidence type="ECO:0000256" key="7">
    <source>
        <dbReference type="ARBA" id="ARBA00023180"/>
    </source>
</evidence>
<evidence type="ECO:0000256" key="5">
    <source>
        <dbReference type="ARBA" id="ARBA00022737"/>
    </source>
</evidence>
<dbReference type="AlphaFoldDB" id="A0A2P4SRQ8"/>
<dbReference type="PROSITE" id="PS51364">
    <property type="entry name" value="TB"/>
    <property type="match status" value="1"/>
</dbReference>
<dbReference type="OrthoDB" id="10045365at2759"/>
<feature type="domain" description="EGF-like" evidence="9">
    <location>
        <begin position="134"/>
        <end position="175"/>
    </location>
</feature>
<proteinExistence type="predicted"/>
<reference evidence="11 12" key="1">
    <citation type="submission" date="2018-01" db="EMBL/GenBank/DDBJ databases">
        <title>Comparison of the Chinese Bamboo Partridge and Red Junglefowl genome sequences highlights the importance of demography in genome evolution.</title>
        <authorList>
            <person name="Tiley G.P."/>
            <person name="Kimball R.T."/>
            <person name="Braun E.L."/>
            <person name="Burleigh J.G."/>
        </authorList>
    </citation>
    <scope>NUCLEOTIDE SEQUENCE [LARGE SCALE GENOMIC DNA]</scope>
    <source>
        <strain evidence="11">RTK389</strain>
        <tissue evidence="11">Blood</tissue>
    </source>
</reference>
<comment type="subcellular location">
    <subcellularLocation>
        <location evidence="1">Secreted</location>
    </subcellularLocation>
</comment>
<evidence type="ECO:0000256" key="1">
    <source>
        <dbReference type="ARBA" id="ARBA00004613"/>
    </source>
</evidence>
<keyword evidence="4" id="KW-0732">Signal</keyword>
<keyword evidence="12" id="KW-1185">Reference proteome</keyword>
<dbReference type="InterPro" id="IPR001881">
    <property type="entry name" value="EGF-like_Ca-bd_dom"/>
</dbReference>
<organism evidence="11 12">
    <name type="scientific">Bambusicola thoracicus</name>
    <name type="common">Chinese bamboo-partridge</name>
    <name type="synonym">Perdix thoracica</name>
    <dbReference type="NCBI Taxonomy" id="9083"/>
    <lineage>
        <taxon>Eukaryota</taxon>
        <taxon>Metazoa</taxon>
        <taxon>Chordata</taxon>
        <taxon>Craniata</taxon>
        <taxon>Vertebrata</taxon>
        <taxon>Euteleostomi</taxon>
        <taxon>Archelosauria</taxon>
        <taxon>Archosauria</taxon>
        <taxon>Dinosauria</taxon>
        <taxon>Saurischia</taxon>
        <taxon>Theropoda</taxon>
        <taxon>Coelurosauria</taxon>
        <taxon>Aves</taxon>
        <taxon>Neognathae</taxon>
        <taxon>Galloanserae</taxon>
        <taxon>Galliformes</taxon>
        <taxon>Phasianidae</taxon>
        <taxon>Perdicinae</taxon>
        <taxon>Bambusicola</taxon>
    </lineage>
</organism>
<dbReference type="InterPro" id="IPR000742">
    <property type="entry name" value="EGF"/>
</dbReference>
<evidence type="ECO:0000256" key="8">
    <source>
        <dbReference type="PROSITE-ProRule" id="PRU00076"/>
    </source>
</evidence>
<keyword evidence="6 8" id="KW-1015">Disulfide bond</keyword>
<feature type="domain" description="EGF-like" evidence="9">
    <location>
        <begin position="8"/>
        <end position="47"/>
    </location>
</feature>
<dbReference type="Gene3D" id="2.10.25.10">
    <property type="entry name" value="Laminin"/>
    <property type="match status" value="2"/>
</dbReference>
<keyword evidence="7" id="KW-0325">Glycoprotein</keyword>
<protein>
    <recommendedName>
        <fullName evidence="13">EGF-like domain-containing protein</fullName>
    </recommendedName>
</protein>
<dbReference type="InterPro" id="IPR000152">
    <property type="entry name" value="EGF-type_Asp/Asn_hydroxyl_site"/>
</dbReference>
<dbReference type="SMART" id="SM00181">
    <property type="entry name" value="EGF"/>
    <property type="match status" value="2"/>
</dbReference>
<evidence type="ECO:0000259" key="9">
    <source>
        <dbReference type="PROSITE" id="PS50026"/>
    </source>
</evidence>
<dbReference type="SMART" id="SM00179">
    <property type="entry name" value="EGF_CA"/>
    <property type="match status" value="2"/>
</dbReference>
<keyword evidence="2" id="KW-0964">Secreted</keyword>
<sequence>VFTFWIIDTNECESSPCVNGACRNNLGSFSCECSPGSKLDSTGLICIDSLKGTCWLNIQDSRCEVNINGATLKSECCATLGAAWGSPYTACSRGFARVKGVTCEAEVLSKVVTISLLELAYILKLLSPLHLPTDVNECDVFPGVCPNGRCVNSRGSFHCECPEGLTLDGTGRVCLGKNTVNFGSLLAVFNSYLK</sequence>
<dbReference type="Pfam" id="PF07645">
    <property type="entry name" value="EGF_CA"/>
    <property type="match status" value="2"/>
</dbReference>
<dbReference type="Gene3D" id="3.90.290.10">
    <property type="entry name" value="TGF-beta binding (TB) domain"/>
    <property type="match status" value="1"/>
</dbReference>